<dbReference type="Proteomes" id="UP000249354">
    <property type="component" value="Unassembled WGS sequence"/>
</dbReference>
<accession>A0A2W4WAP7</accession>
<sequence length="71" mass="7654">MRNFVLKVPCEVRASRCVRIVAEGIAALITDTTKSGSSSAIGSVISGLKNKSKQVRNEDYIKSIVPDTRMG</sequence>
<dbReference type="EMBL" id="QBMC01000043">
    <property type="protein sequence ID" value="PZO19495.1"/>
    <property type="molecule type" value="Genomic_DNA"/>
</dbReference>
<comment type="caution">
    <text evidence="1">The sequence shown here is derived from an EMBL/GenBank/DDBJ whole genome shotgun (WGS) entry which is preliminary data.</text>
</comment>
<reference evidence="1 2" key="2">
    <citation type="submission" date="2018-06" db="EMBL/GenBank/DDBJ databases">
        <title>Metagenomic assembly of (sub)arctic Cyanobacteria and their associated microbiome from non-axenic cultures.</title>
        <authorList>
            <person name="Baurain D."/>
        </authorList>
    </citation>
    <scope>NUCLEOTIDE SEQUENCE [LARGE SCALE GENOMIC DNA]</scope>
    <source>
        <strain evidence="1">ULC129bin1</strain>
    </source>
</reference>
<name>A0A2W4WAP7_9CYAN</name>
<proteinExistence type="predicted"/>
<dbReference type="AlphaFoldDB" id="A0A2W4WAP7"/>
<protein>
    <submittedName>
        <fullName evidence="1">Uncharacterized protein</fullName>
    </submittedName>
</protein>
<evidence type="ECO:0000313" key="1">
    <source>
        <dbReference type="EMBL" id="PZO19495.1"/>
    </source>
</evidence>
<reference evidence="2" key="1">
    <citation type="submission" date="2018-04" db="EMBL/GenBank/DDBJ databases">
        <authorList>
            <person name="Cornet L."/>
        </authorList>
    </citation>
    <scope>NUCLEOTIDE SEQUENCE [LARGE SCALE GENOMIC DNA]</scope>
</reference>
<organism evidence="1 2">
    <name type="scientific">Leptolyngbya foveolarum</name>
    <dbReference type="NCBI Taxonomy" id="47253"/>
    <lineage>
        <taxon>Bacteria</taxon>
        <taxon>Bacillati</taxon>
        <taxon>Cyanobacteriota</taxon>
        <taxon>Cyanophyceae</taxon>
        <taxon>Leptolyngbyales</taxon>
        <taxon>Leptolyngbyaceae</taxon>
        <taxon>Leptolyngbya group</taxon>
        <taxon>Leptolyngbya</taxon>
    </lineage>
</organism>
<gene>
    <name evidence="1" type="ORF">DCF25_08375</name>
</gene>
<evidence type="ECO:0000313" key="2">
    <source>
        <dbReference type="Proteomes" id="UP000249354"/>
    </source>
</evidence>